<dbReference type="EMBL" id="WWCW01000008">
    <property type="protein sequence ID" value="MYM86396.1"/>
    <property type="molecule type" value="Genomic_DNA"/>
</dbReference>
<organism evidence="1 2">
    <name type="scientific">Duganella vulcania</name>
    <dbReference type="NCBI Taxonomy" id="2692166"/>
    <lineage>
        <taxon>Bacteria</taxon>
        <taxon>Pseudomonadati</taxon>
        <taxon>Pseudomonadota</taxon>
        <taxon>Betaproteobacteria</taxon>
        <taxon>Burkholderiales</taxon>
        <taxon>Oxalobacteraceae</taxon>
        <taxon>Telluria group</taxon>
        <taxon>Duganella</taxon>
    </lineage>
</organism>
<name>A0A845G0G9_9BURK</name>
<reference evidence="1 2" key="1">
    <citation type="submission" date="2020-01" db="EMBL/GenBank/DDBJ databases">
        <title>Novel species isolated from a subtropical stream in China.</title>
        <authorList>
            <person name="Lu H."/>
        </authorList>
    </citation>
    <scope>NUCLEOTIDE SEQUENCE [LARGE SCALE GENOMIC DNA]</scope>
    <source>
        <strain evidence="1 2">FT82W</strain>
    </source>
</reference>
<dbReference type="Proteomes" id="UP000470302">
    <property type="component" value="Unassembled WGS sequence"/>
</dbReference>
<gene>
    <name evidence="1" type="ORF">GTP91_04280</name>
</gene>
<dbReference type="AlphaFoldDB" id="A0A845G0G9"/>
<evidence type="ECO:0000313" key="1">
    <source>
        <dbReference type="EMBL" id="MYM86396.1"/>
    </source>
</evidence>
<comment type="caution">
    <text evidence="1">The sequence shown here is derived from an EMBL/GenBank/DDBJ whole genome shotgun (WGS) entry which is preliminary data.</text>
</comment>
<accession>A0A845G0G9</accession>
<dbReference type="RefSeq" id="WP_161095666.1">
    <property type="nucleotide sequence ID" value="NZ_WWCW01000008.1"/>
</dbReference>
<sequence length="308" mass="34508">MSQKDFRQLHDALLSYEGGSAYADVLLPWLDESQDEQMWLRSFGQREGEPIPAATVEELWSLYALSRVCEVLILTFQDGSFDSSWKGPAISISEFTAFIEALGLTVLKPAAYGEFYHEVVSVEPHESPDAHILAYKWPCLMLGNLLVLRGGVAVAANSALLRPGIADDSTLYWSSRRKARPHEDLSNGWGHNSQWRTAFRRDYVIGADQYFNVDGRCDLDSAEWQQTDCCEMELSLTREERIELLTNRCFVRTTKPHADLWPYYDRLRIAGASGQKKPAGLNALKIALSAGGLWGVLSLTWLLCGGGR</sequence>
<protein>
    <submittedName>
        <fullName evidence="1">Uncharacterized protein</fullName>
    </submittedName>
</protein>
<evidence type="ECO:0000313" key="2">
    <source>
        <dbReference type="Proteomes" id="UP000470302"/>
    </source>
</evidence>
<proteinExistence type="predicted"/>